<evidence type="ECO:0000313" key="1">
    <source>
        <dbReference type="EMBL" id="OCH88391.1"/>
    </source>
</evidence>
<evidence type="ECO:0008006" key="3">
    <source>
        <dbReference type="Google" id="ProtNLM"/>
    </source>
</evidence>
<reference evidence="1 2" key="1">
    <citation type="submission" date="2016-07" db="EMBL/GenBank/DDBJ databases">
        <title>Draft genome of the white-rot fungus Obba rivulosa 3A-2.</title>
        <authorList>
            <consortium name="DOE Joint Genome Institute"/>
            <person name="Miettinen O."/>
            <person name="Riley R."/>
            <person name="Acob R."/>
            <person name="Barry K."/>
            <person name="Cullen D."/>
            <person name="De Vries R."/>
            <person name="Hainaut M."/>
            <person name="Hatakka A."/>
            <person name="Henrissat B."/>
            <person name="Hilden K."/>
            <person name="Kuo R."/>
            <person name="Labutti K."/>
            <person name="Lipzen A."/>
            <person name="Makela M.R."/>
            <person name="Sandor L."/>
            <person name="Spatafora J.W."/>
            <person name="Grigoriev I.V."/>
            <person name="Hibbett D.S."/>
        </authorList>
    </citation>
    <scope>NUCLEOTIDE SEQUENCE [LARGE SCALE GENOMIC DNA]</scope>
    <source>
        <strain evidence="1 2">3A-2</strain>
    </source>
</reference>
<accession>A0A8E2DIV6</accession>
<organism evidence="1 2">
    <name type="scientific">Obba rivulosa</name>
    <dbReference type="NCBI Taxonomy" id="1052685"/>
    <lineage>
        <taxon>Eukaryota</taxon>
        <taxon>Fungi</taxon>
        <taxon>Dikarya</taxon>
        <taxon>Basidiomycota</taxon>
        <taxon>Agaricomycotina</taxon>
        <taxon>Agaricomycetes</taxon>
        <taxon>Polyporales</taxon>
        <taxon>Gelatoporiaceae</taxon>
        <taxon>Obba</taxon>
    </lineage>
</organism>
<protein>
    <recommendedName>
        <fullName evidence="3">F-box domain-containing protein</fullName>
    </recommendedName>
</protein>
<dbReference type="OrthoDB" id="2757906at2759"/>
<proteinExistence type="predicted"/>
<keyword evidence="2" id="KW-1185">Reference proteome</keyword>
<dbReference type="AlphaFoldDB" id="A0A8E2DIV6"/>
<evidence type="ECO:0000313" key="2">
    <source>
        <dbReference type="Proteomes" id="UP000250043"/>
    </source>
</evidence>
<dbReference type="Proteomes" id="UP000250043">
    <property type="component" value="Unassembled WGS sequence"/>
</dbReference>
<gene>
    <name evidence="1" type="ORF">OBBRIDRAFT_795287</name>
</gene>
<dbReference type="EMBL" id="KV722454">
    <property type="protein sequence ID" value="OCH88391.1"/>
    <property type="molecule type" value="Genomic_DNA"/>
</dbReference>
<sequence length="459" mass="52531">MGQSTSRPTYGALPWWNNDLYGRHVFNVNVNHVFNTLDSFPPSCQGDSHFVQRLHGPRLPIEVWENIIDLAGYPFDRPSMLSCALVCRAWLPRSQFHLFNAVCLRTTRQIRLLGQTICGVAYLRSFVAEISLCLDENAAKSLNLFPDLLSRLPRVVDVTLASFTLYPKGIMLKAKHETIAYPVARWQRRRWRHADDSAIVDTPLGWNVTSMTYTSVRSLTLGRVGFRDFSDFGWILCGFPNLLNLYCSNITWRSAEVNPLAFDVHRDIALKKLNVLKLCFGTVEGRGLGYIVDAVGTSLHTLFLSESPSNFSAGQAMYNLNLRRFTCLSAFYVRNWLYSPQLDNAWLPVVLESMASNGLQHVTFAFHCGITCMTRREMLERMLCPRIDEILSRPQFASLTQVTFAFDDTGNRSYWLAQLRWRMPKFSARGIINVEVWNGHINLGTKWLGFSERYRDDLT</sequence>
<name>A0A8E2DIV6_9APHY</name>